<dbReference type="AlphaFoldDB" id="A0A1E5VNU6"/>
<accession>A0A1E5VNU6</accession>
<dbReference type="GO" id="GO:0009055">
    <property type="term" value="F:electron transfer activity"/>
    <property type="evidence" value="ECO:0007669"/>
    <property type="project" value="InterPro"/>
</dbReference>
<dbReference type="InterPro" id="IPR003245">
    <property type="entry name" value="Phytocyanin_dom"/>
</dbReference>
<evidence type="ECO:0000313" key="2">
    <source>
        <dbReference type="EMBL" id="OEL26790.1"/>
    </source>
</evidence>
<reference evidence="2 3" key="1">
    <citation type="submission" date="2016-09" db="EMBL/GenBank/DDBJ databases">
        <title>The draft genome of Dichanthelium oligosanthes: A C3 panicoid grass species.</title>
        <authorList>
            <person name="Studer A.J."/>
            <person name="Schnable J.C."/>
            <person name="Brutnell T.P."/>
        </authorList>
    </citation>
    <scope>NUCLEOTIDE SEQUENCE [LARGE SCALE GENOMIC DNA]</scope>
    <source>
        <strain evidence="3">cv. Kellogg 1175</strain>
        <tissue evidence="2">Leaf</tissue>
    </source>
</reference>
<feature type="domain" description="Phytocyanin" evidence="1">
    <location>
        <begin position="69"/>
        <end position="143"/>
    </location>
</feature>
<dbReference type="GO" id="GO:0005886">
    <property type="term" value="C:plasma membrane"/>
    <property type="evidence" value="ECO:0007669"/>
    <property type="project" value="TreeGrafter"/>
</dbReference>
<dbReference type="Proteomes" id="UP000095767">
    <property type="component" value="Unassembled WGS sequence"/>
</dbReference>
<dbReference type="OrthoDB" id="2015640at2759"/>
<evidence type="ECO:0000259" key="1">
    <source>
        <dbReference type="PROSITE" id="PS51485"/>
    </source>
</evidence>
<dbReference type="InterPro" id="IPR008972">
    <property type="entry name" value="Cupredoxin"/>
</dbReference>
<dbReference type="Pfam" id="PF02298">
    <property type="entry name" value="Cu_bind_like"/>
    <property type="match status" value="1"/>
</dbReference>
<dbReference type="PANTHER" id="PTHR33021">
    <property type="entry name" value="BLUE COPPER PROTEIN"/>
    <property type="match status" value="1"/>
</dbReference>
<dbReference type="InterPro" id="IPR039391">
    <property type="entry name" value="Phytocyanin-like"/>
</dbReference>
<gene>
    <name evidence="2" type="ORF">BAE44_0012192</name>
</gene>
<proteinExistence type="predicted"/>
<name>A0A1E5VNU6_9POAL</name>
<dbReference type="SUPFAM" id="SSF49503">
    <property type="entry name" value="Cupredoxins"/>
    <property type="match status" value="1"/>
</dbReference>
<dbReference type="Gene3D" id="2.60.40.420">
    <property type="entry name" value="Cupredoxins - blue copper proteins"/>
    <property type="match status" value="1"/>
</dbReference>
<protein>
    <recommendedName>
        <fullName evidence="1">Phytocyanin domain-containing protein</fullName>
    </recommendedName>
</protein>
<dbReference type="PROSITE" id="PS51485">
    <property type="entry name" value="PHYTOCYANIN"/>
    <property type="match status" value="1"/>
</dbReference>
<evidence type="ECO:0000313" key="3">
    <source>
        <dbReference type="Proteomes" id="UP000095767"/>
    </source>
</evidence>
<dbReference type="PANTHER" id="PTHR33021:SF185">
    <property type="entry name" value="EARLY NODULIN-LIKE PROTEIN 3-RELATED"/>
    <property type="match status" value="1"/>
</dbReference>
<keyword evidence="3" id="KW-1185">Reference proteome</keyword>
<dbReference type="EMBL" id="LWDX02033935">
    <property type="protein sequence ID" value="OEL26790.1"/>
    <property type="molecule type" value="Genomic_DNA"/>
</dbReference>
<sequence>MITASTPPTQSAQAWPVHFVEAAVALPFFCWQLDLYKFGLGPCSSNASLVLALGFAAFVAASAATSHSNVFDVGNKDVWVGKPAESYDRWAARHRLKVTDTLVFKYKKGADSVLIVDERHYDACDRRRRPVQARPEVDGGRDG</sequence>
<organism evidence="2 3">
    <name type="scientific">Dichanthelium oligosanthes</name>
    <dbReference type="NCBI Taxonomy" id="888268"/>
    <lineage>
        <taxon>Eukaryota</taxon>
        <taxon>Viridiplantae</taxon>
        <taxon>Streptophyta</taxon>
        <taxon>Embryophyta</taxon>
        <taxon>Tracheophyta</taxon>
        <taxon>Spermatophyta</taxon>
        <taxon>Magnoliopsida</taxon>
        <taxon>Liliopsida</taxon>
        <taxon>Poales</taxon>
        <taxon>Poaceae</taxon>
        <taxon>PACMAD clade</taxon>
        <taxon>Panicoideae</taxon>
        <taxon>Panicodae</taxon>
        <taxon>Paniceae</taxon>
        <taxon>Dichantheliinae</taxon>
        <taxon>Dichanthelium</taxon>
    </lineage>
</organism>
<dbReference type="STRING" id="888268.A0A1E5VNU6"/>
<comment type="caution">
    <text evidence="2">The sequence shown here is derived from an EMBL/GenBank/DDBJ whole genome shotgun (WGS) entry which is preliminary data.</text>
</comment>